<accession>A0A146K9T8</accession>
<dbReference type="EMBL" id="GDID01003013">
    <property type="protein sequence ID" value="JAP93593.1"/>
    <property type="molecule type" value="Transcribed_RNA"/>
</dbReference>
<sequence length="335" mass="38998">FEVLTSSQFDQMTKLTHETICNIYTFSRDQFSLTDQTEDQNRNISSNANEVIGADKKLDMLIQQTLSQSTSLQQQIQIKSAQIVGMKPIDLYLRPSQIFIKNIQQLSQQQKEHWAIGTIKAFHKGLKVFKQSLIMVNGKDQLPLTQVHYYRTLRLVRLHRKWEQIPVIDAQNGRIKQKNTSVLQKSSKQISKEKELQILSDYRTILKNVLRDFNIQFEEVFGKEPSKDDKEILRPLYMEYKALKQFTGEDMDQKSGSIEDPVLKVLMNQLIQAKANATQMLQKMVPRDQVGIKLFKKEVQKCLFGYKEIYDKCLQGVSTYKKQNNKMPIGVAENW</sequence>
<proteinExistence type="predicted"/>
<protein>
    <recommendedName>
        <fullName evidence="1">FAM13A-like domain-containing protein</fullName>
    </recommendedName>
</protein>
<feature type="non-terminal residue" evidence="2">
    <location>
        <position position="1"/>
    </location>
</feature>
<dbReference type="Pfam" id="PF26116">
    <property type="entry name" value="FAM13A"/>
    <property type="match status" value="1"/>
</dbReference>
<feature type="non-terminal residue" evidence="2">
    <location>
        <position position="335"/>
    </location>
</feature>
<organism evidence="2">
    <name type="scientific">Trepomonas sp. PC1</name>
    <dbReference type="NCBI Taxonomy" id="1076344"/>
    <lineage>
        <taxon>Eukaryota</taxon>
        <taxon>Metamonada</taxon>
        <taxon>Diplomonadida</taxon>
        <taxon>Hexamitidae</taxon>
        <taxon>Hexamitinae</taxon>
        <taxon>Trepomonas</taxon>
    </lineage>
</organism>
<gene>
    <name evidence="2" type="ORF">TPC1_14067</name>
</gene>
<evidence type="ECO:0000313" key="2">
    <source>
        <dbReference type="EMBL" id="JAP93593.1"/>
    </source>
</evidence>
<dbReference type="AlphaFoldDB" id="A0A146K9T8"/>
<feature type="domain" description="FAM13A-like" evidence="1">
    <location>
        <begin position="192"/>
        <end position="245"/>
    </location>
</feature>
<name>A0A146K9T8_9EUKA</name>
<dbReference type="InterPro" id="IPR059029">
    <property type="entry name" value="FAM13A_dom"/>
</dbReference>
<evidence type="ECO:0000259" key="1">
    <source>
        <dbReference type="Pfam" id="PF26116"/>
    </source>
</evidence>
<reference evidence="2" key="1">
    <citation type="submission" date="2015-07" db="EMBL/GenBank/DDBJ databases">
        <title>Adaptation to a free-living lifestyle via gene acquisitions in the diplomonad Trepomonas sp. PC1.</title>
        <authorList>
            <person name="Xu F."/>
            <person name="Jerlstrom-Hultqvist J."/>
            <person name="Kolisko M."/>
            <person name="Simpson A.G.B."/>
            <person name="Roger A.J."/>
            <person name="Svard S.G."/>
            <person name="Andersson J.O."/>
        </authorList>
    </citation>
    <scope>NUCLEOTIDE SEQUENCE</scope>
    <source>
        <strain evidence="2">PC1</strain>
    </source>
</reference>